<dbReference type="InterPro" id="IPR013556">
    <property type="entry name" value="Flag_M-ring_C"/>
</dbReference>
<accession>A0ABS7SAU9</accession>
<evidence type="ECO:0000256" key="3">
    <source>
        <dbReference type="ARBA" id="ARBA00007971"/>
    </source>
</evidence>
<keyword evidence="14" id="KW-0969">Cilium</keyword>
<reference evidence="14 15" key="1">
    <citation type="submission" date="2021-04" db="EMBL/GenBank/DDBJ databases">
        <title>Ruania sp. nov., isolated from sandy soil of mangrove forest.</title>
        <authorList>
            <person name="Ge X."/>
            <person name="Huang R."/>
            <person name="Liu W."/>
        </authorList>
    </citation>
    <scope>NUCLEOTIDE SEQUENCE [LARGE SCALE GENOMIC DNA]</scope>
    <source>
        <strain evidence="14 15">N2-46</strain>
    </source>
</reference>
<feature type="transmembrane region" description="Helical" evidence="11">
    <location>
        <begin position="21"/>
        <end position="45"/>
    </location>
</feature>
<keyword evidence="14" id="KW-0282">Flagellum</keyword>
<proteinExistence type="inferred from homology"/>
<dbReference type="InterPro" id="IPR000067">
    <property type="entry name" value="FlgMring_FliF"/>
</dbReference>
<keyword evidence="8 9" id="KW-0975">Bacterial flagellum</keyword>
<feature type="transmembrane region" description="Helical" evidence="11">
    <location>
        <begin position="427"/>
        <end position="445"/>
    </location>
</feature>
<dbReference type="PRINTS" id="PR01009">
    <property type="entry name" value="FLGMRINGFLIF"/>
</dbReference>
<dbReference type="RefSeq" id="WP_223406116.1">
    <property type="nucleotide sequence ID" value="NZ_JAGSHT010000012.1"/>
</dbReference>
<dbReference type="EMBL" id="JAGSHT010000012">
    <property type="protein sequence ID" value="MBZ2196855.1"/>
    <property type="molecule type" value="Genomic_DNA"/>
</dbReference>
<dbReference type="InterPro" id="IPR043427">
    <property type="entry name" value="YscJ/FliF"/>
</dbReference>
<evidence type="ECO:0000256" key="10">
    <source>
        <dbReference type="SAM" id="MobiDB-lite"/>
    </source>
</evidence>
<evidence type="ECO:0000259" key="12">
    <source>
        <dbReference type="Pfam" id="PF01514"/>
    </source>
</evidence>
<dbReference type="PANTHER" id="PTHR30046:SF0">
    <property type="entry name" value="FLAGELLAR M-RING PROTEIN"/>
    <property type="match status" value="1"/>
</dbReference>
<feature type="region of interest" description="Disordered" evidence="10">
    <location>
        <begin position="272"/>
        <end position="332"/>
    </location>
</feature>
<evidence type="ECO:0000256" key="4">
    <source>
        <dbReference type="ARBA" id="ARBA00022475"/>
    </source>
</evidence>
<comment type="similarity">
    <text evidence="3 9">Belongs to the FliF family.</text>
</comment>
<keyword evidence="15" id="KW-1185">Reference proteome</keyword>
<evidence type="ECO:0000256" key="9">
    <source>
        <dbReference type="PIRNR" id="PIRNR004862"/>
    </source>
</evidence>
<evidence type="ECO:0000256" key="1">
    <source>
        <dbReference type="ARBA" id="ARBA00004117"/>
    </source>
</evidence>
<evidence type="ECO:0000313" key="15">
    <source>
        <dbReference type="Proteomes" id="UP000826651"/>
    </source>
</evidence>
<keyword evidence="4" id="KW-1003">Cell membrane</keyword>
<organism evidence="14 15">
    <name type="scientific">Occultella gossypii</name>
    <dbReference type="NCBI Taxonomy" id="2800820"/>
    <lineage>
        <taxon>Bacteria</taxon>
        <taxon>Bacillati</taxon>
        <taxon>Actinomycetota</taxon>
        <taxon>Actinomycetes</taxon>
        <taxon>Micrococcales</taxon>
        <taxon>Ruaniaceae</taxon>
        <taxon>Occultella</taxon>
    </lineage>
</organism>
<evidence type="ECO:0000313" key="14">
    <source>
        <dbReference type="EMBL" id="MBZ2196855.1"/>
    </source>
</evidence>
<gene>
    <name evidence="14" type="primary">fliF</name>
    <name evidence="14" type="ORF">KCQ71_11865</name>
</gene>
<dbReference type="NCBIfam" id="TIGR00206">
    <property type="entry name" value="fliF"/>
    <property type="match status" value="1"/>
</dbReference>
<dbReference type="PANTHER" id="PTHR30046">
    <property type="entry name" value="FLAGELLAR M-RING PROTEIN"/>
    <property type="match status" value="1"/>
</dbReference>
<comment type="caution">
    <text evidence="14">The sequence shown here is derived from an EMBL/GenBank/DDBJ whole genome shotgun (WGS) entry which is preliminary data.</text>
</comment>
<keyword evidence="7 11" id="KW-0472">Membrane</keyword>
<dbReference type="Pfam" id="PF08345">
    <property type="entry name" value="YscJ_FliF_C"/>
    <property type="match status" value="1"/>
</dbReference>
<name>A0ABS7SAU9_9MICO</name>
<protein>
    <recommendedName>
        <fullName evidence="9">Flagellar M-ring protein</fullName>
    </recommendedName>
</protein>
<dbReference type="InterPro" id="IPR006182">
    <property type="entry name" value="FliF_N_dom"/>
</dbReference>
<dbReference type="Proteomes" id="UP000826651">
    <property type="component" value="Unassembled WGS sequence"/>
</dbReference>
<feature type="domain" description="Flagellar M-ring N-terminal" evidence="12">
    <location>
        <begin position="46"/>
        <end position="220"/>
    </location>
</feature>
<keyword evidence="6 11" id="KW-1133">Transmembrane helix</keyword>
<evidence type="ECO:0000256" key="7">
    <source>
        <dbReference type="ARBA" id="ARBA00023136"/>
    </source>
</evidence>
<feature type="domain" description="Flagellar M-ring C-terminal" evidence="13">
    <location>
        <begin position="249"/>
        <end position="396"/>
    </location>
</feature>
<evidence type="ECO:0000256" key="5">
    <source>
        <dbReference type="ARBA" id="ARBA00022692"/>
    </source>
</evidence>
<dbReference type="Pfam" id="PF01514">
    <property type="entry name" value="YscJ_FliF"/>
    <property type="match status" value="1"/>
</dbReference>
<sequence>MAATLTSWFGRLMESVRSFSIAQRTLALIGIAVLVLGTIALSSWLTRPSFAPLFSGLSPSDANTIVDQLRTNGVEYQLTDGGSTVLVPEDAVYDQRLQAAAAGLPSSSTGGYSLLDDMGVTTSEFQQEVTYQRAIEGELAATIGAMTGVRTASVRLAIPEETVFVSQTTNPTASVFIETEEGVSLNSDQVQAIVHLTSASIDGMSPTDVAVIDATGRVLSAVGQGATGTPDQQASDHEERVRAQVQAMLDQVLGAGNSTVVVAAQVSTESAERLEESFTTPEGTPAHSTSSTTETYTGSAGTGAGVLGPDNIAVPDAEGDGGDYSSESEVRDNALNSVTQTTSIPAGTLVRQSVSVAVDTSAAAPVDMAELSALVATAAGVDTARGDQVTVTPVQFDTSSAQEAQDALAAATAAEAAQQRADLTRTAMIIAGVLAAIIIALVIYARRNRRQDRKAIDLGPATIETIEDENARPELLAEPEPRLELPPPPFLDNGPEDLLRKRAELDAIAEHDPERMAEALRDLMDERRPV</sequence>
<dbReference type="Gene3D" id="3.30.300.30">
    <property type="match status" value="1"/>
</dbReference>
<keyword evidence="5 11" id="KW-0812">Transmembrane</keyword>
<feature type="compositionally biased region" description="Low complexity" evidence="10">
    <location>
        <begin position="288"/>
        <end position="299"/>
    </location>
</feature>
<dbReference type="InterPro" id="IPR045851">
    <property type="entry name" value="AMP-bd_C_sf"/>
</dbReference>
<evidence type="ECO:0000256" key="11">
    <source>
        <dbReference type="SAM" id="Phobius"/>
    </source>
</evidence>
<evidence type="ECO:0000256" key="8">
    <source>
        <dbReference type="ARBA" id="ARBA00023143"/>
    </source>
</evidence>
<dbReference type="PIRSF" id="PIRSF004862">
    <property type="entry name" value="FliF"/>
    <property type="match status" value="1"/>
</dbReference>
<evidence type="ECO:0000256" key="2">
    <source>
        <dbReference type="ARBA" id="ARBA00004651"/>
    </source>
</evidence>
<evidence type="ECO:0000259" key="13">
    <source>
        <dbReference type="Pfam" id="PF08345"/>
    </source>
</evidence>
<keyword evidence="14" id="KW-0966">Cell projection</keyword>
<evidence type="ECO:0000256" key="6">
    <source>
        <dbReference type="ARBA" id="ARBA00022989"/>
    </source>
</evidence>
<comment type="function">
    <text evidence="9">The M ring may be actively involved in energy transduction.</text>
</comment>
<comment type="subcellular location">
    <subcellularLocation>
        <location evidence="1 9">Bacterial flagellum basal body</location>
    </subcellularLocation>
    <subcellularLocation>
        <location evidence="2">Cell membrane</location>
        <topology evidence="2">Multi-pass membrane protein</topology>
    </subcellularLocation>
</comment>